<dbReference type="PRINTS" id="PR00344">
    <property type="entry name" value="BCTRLSENSOR"/>
</dbReference>
<dbReference type="RefSeq" id="WP_119932965.1">
    <property type="nucleotide sequence ID" value="NZ_JAAVUN010000015.1"/>
</dbReference>
<comment type="subcellular location">
    <subcellularLocation>
        <location evidence="3">Cytoplasm</location>
    </subcellularLocation>
</comment>
<evidence type="ECO:0000256" key="3">
    <source>
        <dbReference type="ARBA" id="ARBA00004496"/>
    </source>
</evidence>
<dbReference type="InterPro" id="IPR003594">
    <property type="entry name" value="HATPase_dom"/>
</dbReference>
<dbReference type="AlphaFoldDB" id="A0A846U0F6"/>
<evidence type="ECO:0000256" key="6">
    <source>
        <dbReference type="ARBA" id="ARBA00022485"/>
    </source>
</evidence>
<comment type="caution">
    <text evidence="19">The sequence shown here is derived from an EMBL/GenBank/DDBJ whole genome shotgun (WGS) entry which is preliminary data.</text>
</comment>
<dbReference type="Pfam" id="PF07730">
    <property type="entry name" value="HisKA_3"/>
    <property type="match status" value="1"/>
</dbReference>
<dbReference type="Gene3D" id="3.30.565.10">
    <property type="entry name" value="Histidine kinase-like ATPase, C-terminal domain"/>
    <property type="match status" value="1"/>
</dbReference>
<keyword evidence="16" id="KW-0812">Transmembrane</keyword>
<feature type="transmembrane region" description="Helical" evidence="16">
    <location>
        <begin position="126"/>
        <end position="145"/>
    </location>
</feature>
<evidence type="ECO:0000256" key="10">
    <source>
        <dbReference type="ARBA" id="ARBA00023004"/>
    </source>
</evidence>
<evidence type="ECO:0000256" key="16">
    <source>
        <dbReference type="SAM" id="Phobius"/>
    </source>
</evidence>
<evidence type="ECO:0000259" key="18">
    <source>
        <dbReference type="Pfam" id="PF07730"/>
    </source>
</evidence>
<feature type="transmembrane region" description="Helical" evidence="16">
    <location>
        <begin position="20"/>
        <end position="41"/>
    </location>
</feature>
<feature type="region of interest" description="Disordered" evidence="15">
    <location>
        <begin position="347"/>
        <end position="374"/>
    </location>
</feature>
<keyword evidence="10" id="KW-0408">Iron</keyword>
<name>A0A846U0F6_9MICC</name>
<dbReference type="PANTHER" id="PTHR24421:SF63">
    <property type="entry name" value="SENSOR HISTIDINE KINASE DESK"/>
    <property type="match status" value="1"/>
</dbReference>
<evidence type="ECO:0000256" key="14">
    <source>
        <dbReference type="ARBA" id="ARBA00030800"/>
    </source>
</evidence>
<evidence type="ECO:0000256" key="1">
    <source>
        <dbReference type="ARBA" id="ARBA00000085"/>
    </source>
</evidence>
<feature type="domain" description="Histidine kinase/HSP90-like ATPase" evidence="17">
    <location>
        <begin position="291"/>
        <end position="374"/>
    </location>
</feature>
<evidence type="ECO:0000256" key="11">
    <source>
        <dbReference type="ARBA" id="ARBA00023012"/>
    </source>
</evidence>
<dbReference type="InterPro" id="IPR050482">
    <property type="entry name" value="Sensor_HK_TwoCompSys"/>
</dbReference>
<keyword evidence="11" id="KW-0902">Two-component regulatory system</keyword>
<dbReference type="InterPro" id="IPR036890">
    <property type="entry name" value="HATPase_C_sf"/>
</dbReference>
<evidence type="ECO:0000259" key="17">
    <source>
        <dbReference type="Pfam" id="PF02518"/>
    </source>
</evidence>
<evidence type="ECO:0000256" key="4">
    <source>
        <dbReference type="ARBA" id="ARBA00012438"/>
    </source>
</evidence>
<keyword evidence="8" id="KW-0808">Transferase</keyword>
<keyword evidence="7" id="KW-0963">Cytoplasm</keyword>
<dbReference type="CDD" id="cd16917">
    <property type="entry name" value="HATPase_UhpB-NarQ-NarX-like"/>
    <property type="match status" value="1"/>
</dbReference>
<dbReference type="GO" id="GO:0046983">
    <property type="term" value="F:protein dimerization activity"/>
    <property type="evidence" value="ECO:0007669"/>
    <property type="project" value="InterPro"/>
</dbReference>
<proteinExistence type="predicted"/>
<dbReference type="SUPFAM" id="SSF55874">
    <property type="entry name" value="ATPase domain of HSP90 chaperone/DNA topoisomerase II/histidine kinase"/>
    <property type="match status" value="1"/>
</dbReference>
<keyword evidence="16" id="KW-0472">Membrane</keyword>
<keyword evidence="20" id="KW-1185">Reference proteome</keyword>
<evidence type="ECO:0000256" key="12">
    <source>
        <dbReference type="ARBA" id="ARBA00023014"/>
    </source>
</evidence>
<gene>
    <name evidence="19" type="ORF">GTW58_08570</name>
</gene>
<dbReference type="GO" id="GO:0000155">
    <property type="term" value="F:phosphorelay sensor kinase activity"/>
    <property type="evidence" value="ECO:0007669"/>
    <property type="project" value="InterPro"/>
</dbReference>
<dbReference type="EC" id="2.7.13.3" evidence="4"/>
<evidence type="ECO:0000256" key="2">
    <source>
        <dbReference type="ARBA" id="ARBA00001966"/>
    </source>
</evidence>
<keyword evidence="9 19" id="KW-0418">Kinase</keyword>
<evidence type="ECO:0000313" key="20">
    <source>
        <dbReference type="Proteomes" id="UP000521379"/>
    </source>
</evidence>
<evidence type="ECO:0000256" key="13">
    <source>
        <dbReference type="ARBA" id="ARBA00024827"/>
    </source>
</evidence>
<dbReference type="GO" id="GO:0016020">
    <property type="term" value="C:membrane"/>
    <property type="evidence" value="ECO:0007669"/>
    <property type="project" value="InterPro"/>
</dbReference>
<protein>
    <recommendedName>
        <fullName evidence="5">Oxygen sensor histidine kinase NreB</fullName>
        <ecNumber evidence="4">2.7.13.3</ecNumber>
    </recommendedName>
    <alternativeName>
        <fullName evidence="14">Nitrogen regulation protein B</fullName>
    </alternativeName>
</protein>
<evidence type="ECO:0000256" key="8">
    <source>
        <dbReference type="ARBA" id="ARBA00022679"/>
    </source>
</evidence>
<feature type="domain" description="Signal transduction histidine kinase subgroup 3 dimerisation and phosphoacceptor" evidence="18">
    <location>
        <begin position="190"/>
        <end position="254"/>
    </location>
</feature>
<evidence type="ECO:0000256" key="7">
    <source>
        <dbReference type="ARBA" id="ARBA00022490"/>
    </source>
</evidence>
<dbReference type="EMBL" id="JAAVUN010000015">
    <property type="protein sequence ID" value="NKE09985.1"/>
    <property type="molecule type" value="Genomic_DNA"/>
</dbReference>
<feature type="transmembrane region" description="Helical" evidence="16">
    <location>
        <begin position="85"/>
        <end position="114"/>
    </location>
</feature>
<keyword evidence="6" id="KW-0479">Metal-binding</keyword>
<evidence type="ECO:0000313" key="19">
    <source>
        <dbReference type="EMBL" id="NKE09985.1"/>
    </source>
</evidence>
<dbReference type="Proteomes" id="UP000521379">
    <property type="component" value="Unassembled WGS sequence"/>
</dbReference>
<feature type="transmembrane region" description="Helical" evidence="16">
    <location>
        <begin position="151"/>
        <end position="171"/>
    </location>
</feature>
<dbReference type="InterPro" id="IPR004358">
    <property type="entry name" value="Sig_transdc_His_kin-like_C"/>
</dbReference>
<dbReference type="GO" id="GO:0051539">
    <property type="term" value="F:4 iron, 4 sulfur cluster binding"/>
    <property type="evidence" value="ECO:0007669"/>
    <property type="project" value="UniProtKB-KW"/>
</dbReference>
<accession>A0A846U0F6</accession>
<dbReference type="Gene3D" id="1.20.5.1930">
    <property type="match status" value="1"/>
</dbReference>
<dbReference type="Pfam" id="PF02518">
    <property type="entry name" value="HATPase_c"/>
    <property type="match status" value="1"/>
</dbReference>
<dbReference type="PANTHER" id="PTHR24421">
    <property type="entry name" value="NITRATE/NITRITE SENSOR PROTEIN NARX-RELATED"/>
    <property type="match status" value="1"/>
</dbReference>
<dbReference type="GO" id="GO:0005737">
    <property type="term" value="C:cytoplasm"/>
    <property type="evidence" value="ECO:0007669"/>
    <property type="project" value="UniProtKB-SubCell"/>
</dbReference>
<keyword evidence="6" id="KW-0004">4Fe-4S</keyword>
<organism evidence="19 20">
    <name type="scientific">Kocuria subflava</name>
    <dbReference type="NCBI Taxonomy" id="1736139"/>
    <lineage>
        <taxon>Bacteria</taxon>
        <taxon>Bacillati</taxon>
        <taxon>Actinomycetota</taxon>
        <taxon>Actinomycetes</taxon>
        <taxon>Micrococcales</taxon>
        <taxon>Micrococcaceae</taxon>
        <taxon>Kocuria</taxon>
    </lineage>
</organism>
<comment type="cofactor">
    <cofactor evidence="2">
        <name>[4Fe-4S] cluster</name>
        <dbReference type="ChEBI" id="CHEBI:49883"/>
    </cofactor>
</comment>
<feature type="transmembrane region" description="Helical" evidence="16">
    <location>
        <begin position="53"/>
        <end position="73"/>
    </location>
</feature>
<evidence type="ECO:0000256" key="15">
    <source>
        <dbReference type="SAM" id="MobiDB-lite"/>
    </source>
</evidence>
<evidence type="ECO:0000256" key="5">
    <source>
        <dbReference type="ARBA" id="ARBA00017322"/>
    </source>
</evidence>
<sequence length="374" mass="40367">MSDDATCPRKEDPWGRPPEGLLYALGYPSVWLIFLLFPIVGTLSSQAPLGWRILSLAALTVFGFAYAASWWFTRPIRSLGPTGNTFAWTLLLAALSAATAPAIGLSALSTGPFLVACLAFKLRPKVYVPAVLVLLVIYLGLAVWAGPPLSYWVPPMMLGSTFLMAGISVMIDREDRSRQLTHELELARQRESIGRDVHDLLGHSLTVIAVKTELARKLLDRDPARAAAELESILDLSREALGEVRATVGQLRTPEWSAQVASSRTALRAAQIDADLPGSAVEIPAEQKPLLAWCLREAVTNVVRHSRASRCVVEAGSGYLTVTDDGRGIPSDRGQGNGLRGMKERVEEAGGSLRIGPSPDAHHSPGTRLEITLP</sequence>
<dbReference type="InterPro" id="IPR011712">
    <property type="entry name" value="Sig_transdc_His_kin_sub3_dim/P"/>
</dbReference>
<keyword evidence="12" id="KW-0411">Iron-sulfur</keyword>
<keyword evidence="16" id="KW-1133">Transmembrane helix</keyword>
<reference evidence="19 20" key="1">
    <citation type="submission" date="2020-02" db="EMBL/GenBank/DDBJ databases">
        <authorList>
            <person name="Sun Q."/>
        </authorList>
    </citation>
    <scope>NUCLEOTIDE SEQUENCE [LARGE SCALE GENOMIC DNA]</scope>
    <source>
        <strain evidence="19 20">YIM 13062</strain>
    </source>
</reference>
<comment type="function">
    <text evidence="13">Member of the two-component regulatory system NreB/NreC involved in the control of dissimilatory nitrate/nitrite reduction in response to oxygen. NreB functions as a direct oxygen sensor histidine kinase which is autophosphorylated, in the absence of oxygen, probably at the conserved histidine residue, and transfers its phosphate group probably to a conserved aspartate residue of NreC. NreB/NreC activates the expression of the nitrate (narGHJI) and nitrite (nir) reductase operons, as well as the putative nitrate transporter gene narT.</text>
</comment>
<comment type="catalytic activity">
    <reaction evidence="1">
        <text>ATP + protein L-histidine = ADP + protein N-phospho-L-histidine.</text>
        <dbReference type="EC" id="2.7.13.3"/>
    </reaction>
</comment>
<evidence type="ECO:0000256" key="9">
    <source>
        <dbReference type="ARBA" id="ARBA00022777"/>
    </source>
</evidence>